<feature type="region of interest" description="C-terminal hotdog fold" evidence="7">
    <location>
        <begin position="1105"/>
        <end position="1262"/>
    </location>
</feature>
<dbReference type="PANTHER" id="PTHR43775:SF13">
    <property type="entry name" value="POLYKETIDE SYNTHASE 1"/>
    <property type="match status" value="1"/>
</dbReference>
<dbReference type="InterPro" id="IPR056501">
    <property type="entry name" value="NAD-bd_HRPKS_sdrA"/>
</dbReference>
<name>A0A9P4W5A4_CURKU</name>
<dbReference type="CDD" id="cd05195">
    <property type="entry name" value="enoyl_red"/>
    <property type="match status" value="1"/>
</dbReference>
<evidence type="ECO:0000256" key="5">
    <source>
        <dbReference type="ARBA" id="ARBA00023268"/>
    </source>
</evidence>
<comment type="caution">
    <text evidence="7">Lacks conserved residue(s) required for the propagation of feature annotation.</text>
</comment>
<dbReference type="CDD" id="cd00833">
    <property type="entry name" value="PKS"/>
    <property type="match status" value="1"/>
</dbReference>
<dbReference type="InterPro" id="IPR001227">
    <property type="entry name" value="Ac_transferase_dom_sf"/>
</dbReference>
<evidence type="ECO:0000259" key="10">
    <source>
        <dbReference type="PROSITE" id="PS52019"/>
    </source>
</evidence>
<feature type="region of interest" description="Disordered" evidence="8">
    <location>
        <begin position="1"/>
        <end position="68"/>
    </location>
</feature>
<dbReference type="Pfam" id="PF21089">
    <property type="entry name" value="PKS_DH_N"/>
    <property type="match status" value="1"/>
</dbReference>
<dbReference type="InterPro" id="IPR036291">
    <property type="entry name" value="NAD(P)-bd_dom_sf"/>
</dbReference>
<dbReference type="SUPFAM" id="SSF53901">
    <property type="entry name" value="Thiolase-like"/>
    <property type="match status" value="2"/>
</dbReference>
<feature type="compositionally biased region" description="Polar residues" evidence="8">
    <location>
        <begin position="50"/>
        <end position="61"/>
    </location>
</feature>
<dbReference type="PANTHER" id="PTHR43775">
    <property type="entry name" value="FATTY ACID SYNTHASE"/>
    <property type="match status" value="1"/>
</dbReference>
<protein>
    <submittedName>
        <fullName evidence="11">T1pks</fullName>
    </submittedName>
</protein>
<dbReference type="Pfam" id="PF08659">
    <property type="entry name" value="KR"/>
    <property type="match status" value="1"/>
</dbReference>
<dbReference type="Pfam" id="PF02801">
    <property type="entry name" value="Ketoacyl-synt_C"/>
    <property type="match status" value="1"/>
</dbReference>
<dbReference type="Gene3D" id="3.30.70.3290">
    <property type="match status" value="1"/>
</dbReference>
<dbReference type="InterPro" id="IPR057326">
    <property type="entry name" value="KR_dom"/>
</dbReference>
<dbReference type="SMART" id="SM00826">
    <property type="entry name" value="PKS_DH"/>
    <property type="match status" value="1"/>
</dbReference>
<dbReference type="GO" id="GO:0016491">
    <property type="term" value="F:oxidoreductase activity"/>
    <property type="evidence" value="ECO:0007669"/>
    <property type="project" value="InterPro"/>
</dbReference>
<dbReference type="InterPro" id="IPR013149">
    <property type="entry name" value="ADH-like_C"/>
</dbReference>
<dbReference type="PROSITE" id="PS52019">
    <property type="entry name" value="PKS_MFAS_DH"/>
    <property type="match status" value="1"/>
</dbReference>
<evidence type="ECO:0000259" key="9">
    <source>
        <dbReference type="PROSITE" id="PS52004"/>
    </source>
</evidence>
<dbReference type="InterPro" id="IPR049900">
    <property type="entry name" value="PKS_mFAS_DH"/>
</dbReference>
<dbReference type="SUPFAM" id="SSF55048">
    <property type="entry name" value="Probable ACP-binding domain of malonyl-CoA ACP transacylase"/>
    <property type="match status" value="1"/>
</dbReference>
<dbReference type="SMART" id="SM00829">
    <property type="entry name" value="PKS_ER"/>
    <property type="match status" value="1"/>
</dbReference>
<keyword evidence="2" id="KW-0597">Phosphoprotein</keyword>
<dbReference type="InterPro" id="IPR016035">
    <property type="entry name" value="Acyl_Trfase/lysoPLipase"/>
</dbReference>
<dbReference type="Pfam" id="PF00107">
    <property type="entry name" value="ADH_zinc_N"/>
    <property type="match status" value="1"/>
</dbReference>
<keyword evidence="6" id="KW-0012">Acyltransferase</keyword>
<dbReference type="InterPro" id="IPR013154">
    <property type="entry name" value="ADH-like_N"/>
</dbReference>
<dbReference type="InterPro" id="IPR014030">
    <property type="entry name" value="Ketoacyl_synth_N"/>
</dbReference>
<keyword evidence="12" id="KW-1185">Reference proteome</keyword>
<dbReference type="Proteomes" id="UP000801428">
    <property type="component" value="Unassembled WGS sequence"/>
</dbReference>
<dbReference type="SMART" id="SM00825">
    <property type="entry name" value="PKS_KS"/>
    <property type="match status" value="1"/>
</dbReference>
<evidence type="ECO:0000313" key="12">
    <source>
        <dbReference type="Proteomes" id="UP000801428"/>
    </source>
</evidence>
<dbReference type="InterPro" id="IPR050091">
    <property type="entry name" value="PKS_NRPS_Biosynth_Enz"/>
</dbReference>
<dbReference type="InterPro" id="IPR014031">
    <property type="entry name" value="Ketoacyl_synth_C"/>
</dbReference>
<dbReference type="Pfam" id="PF14765">
    <property type="entry name" value="PS-DH"/>
    <property type="match status" value="1"/>
</dbReference>
<organism evidence="11 12">
    <name type="scientific">Curvularia kusanoi</name>
    <name type="common">Cochliobolus kusanoi</name>
    <dbReference type="NCBI Taxonomy" id="90978"/>
    <lineage>
        <taxon>Eukaryota</taxon>
        <taxon>Fungi</taxon>
        <taxon>Dikarya</taxon>
        <taxon>Ascomycota</taxon>
        <taxon>Pezizomycotina</taxon>
        <taxon>Dothideomycetes</taxon>
        <taxon>Pleosporomycetidae</taxon>
        <taxon>Pleosporales</taxon>
        <taxon>Pleosporineae</taxon>
        <taxon>Pleosporaceae</taxon>
        <taxon>Curvularia</taxon>
    </lineage>
</organism>
<keyword evidence="4" id="KW-0521">NADP</keyword>
<dbReference type="PROSITE" id="PS52004">
    <property type="entry name" value="KS3_2"/>
    <property type="match status" value="1"/>
</dbReference>
<evidence type="ECO:0000256" key="7">
    <source>
        <dbReference type="PROSITE-ProRule" id="PRU01363"/>
    </source>
</evidence>
<keyword evidence="1" id="KW-0596">Phosphopantetheine</keyword>
<evidence type="ECO:0000256" key="6">
    <source>
        <dbReference type="ARBA" id="ARBA00023315"/>
    </source>
</evidence>
<evidence type="ECO:0000256" key="4">
    <source>
        <dbReference type="ARBA" id="ARBA00022857"/>
    </source>
</evidence>
<dbReference type="Gene3D" id="3.40.50.720">
    <property type="entry name" value="NAD(P)-binding Rossmann-like Domain"/>
    <property type="match status" value="2"/>
</dbReference>
<dbReference type="Pfam" id="PF00109">
    <property type="entry name" value="ketoacyl-synt"/>
    <property type="match status" value="2"/>
</dbReference>
<dbReference type="InterPro" id="IPR042104">
    <property type="entry name" value="PKS_dehydratase_sf"/>
</dbReference>
<dbReference type="InterPro" id="IPR014043">
    <property type="entry name" value="Acyl_transferase_dom"/>
</dbReference>
<dbReference type="GO" id="GO:0006633">
    <property type="term" value="P:fatty acid biosynthetic process"/>
    <property type="evidence" value="ECO:0007669"/>
    <property type="project" value="TreeGrafter"/>
</dbReference>
<reference evidence="11" key="1">
    <citation type="submission" date="2019-04" db="EMBL/GenBank/DDBJ databases">
        <title>Sequencing of skin fungus with MAO and IRED activity.</title>
        <authorList>
            <person name="Marsaioli A.J."/>
            <person name="Bonatto J.M.C."/>
            <person name="Reis Junior O."/>
        </authorList>
    </citation>
    <scope>NUCLEOTIDE SEQUENCE</scope>
    <source>
        <strain evidence="11">30M1</strain>
    </source>
</reference>
<dbReference type="InterPro" id="IPR020843">
    <property type="entry name" value="ER"/>
</dbReference>
<evidence type="ECO:0000256" key="1">
    <source>
        <dbReference type="ARBA" id="ARBA00022450"/>
    </source>
</evidence>
<gene>
    <name evidence="11" type="ORF">E8E13_006210</name>
</gene>
<keyword evidence="5" id="KW-0511">Multifunctional enzyme</keyword>
<dbReference type="Gene3D" id="3.40.47.10">
    <property type="match status" value="2"/>
</dbReference>
<dbReference type="SUPFAM" id="SSF51735">
    <property type="entry name" value="NAD(P)-binding Rossmann-fold domains"/>
    <property type="match status" value="2"/>
</dbReference>
<dbReference type="EMBL" id="SWKU01000025">
    <property type="protein sequence ID" value="KAF2996925.1"/>
    <property type="molecule type" value="Genomic_DNA"/>
</dbReference>
<dbReference type="Gene3D" id="3.10.129.110">
    <property type="entry name" value="Polyketide synthase dehydratase"/>
    <property type="match status" value="1"/>
</dbReference>
<evidence type="ECO:0000313" key="11">
    <source>
        <dbReference type="EMBL" id="KAF2996925.1"/>
    </source>
</evidence>
<evidence type="ECO:0000256" key="8">
    <source>
        <dbReference type="SAM" id="MobiDB-lite"/>
    </source>
</evidence>
<feature type="domain" description="PKS/mFAS DH" evidence="10">
    <location>
        <begin position="945"/>
        <end position="1262"/>
    </location>
</feature>
<dbReference type="SMART" id="SM00827">
    <property type="entry name" value="PKS_AT"/>
    <property type="match status" value="1"/>
</dbReference>
<accession>A0A9P4W5A4</accession>
<dbReference type="GO" id="GO:0044550">
    <property type="term" value="P:secondary metabolite biosynthetic process"/>
    <property type="evidence" value="ECO:0007669"/>
    <property type="project" value="TreeGrafter"/>
</dbReference>
<dbReference type="InterPro" id="IPR011032">
    <property type="entry name" value="GroES-like_sf"/>
</dbReference>
<dbReference type="Gene3D" id="3.40.366.10">
    <property type="entry name" value="Malonyl-Coenzyme A Acyl Carrier Protein, domain 2"/>
    <property type="match status" value="1"/>
</dbReference>
<dbReference type="InterPro" id="IPR020841">
    <property type="entry name" value="PKS_Beta-ketoAc_synthase_dom"/>
</dbReference>
<dbReference type="GO" id="GO:0004312">
    <property type="term" value="F:fatty acid synthase activity"/>
    <property type="evidence" value="ECO:0007669"/>
    <property type="project" value="TreeGrafter"/>
</dbReference>
<dbReference type="Pfam" id="PF00698">
    <property type="entry name" value="Acyl_transf_1"/>
    <property type="match status" value="1"/>
</dbReference>
<dbReference type="OrthoDB" id="329835at2759"/>
<dbReference type="Gene3D" id="3.90.180.10">
    <property type="entry name" value="Medium-chain alcohol dehydrogenases, catalytic domain"/>
    <property type="match status" value="1"/>
</dbReference>
<keyword evidence="3" id="KW-0808">Transferase</keyword>
<feature type="compositionally biased region" description="Polar residues" evidence="8">
    <location>
        <begin position="21"/>
        <end position="35"/>
    </location>
</feature>
<dbReference type="SUPFAM" id="SSF52151">
    <property type="entry name" value="FabD/lysophospholipase-like"/>
    <property type="match status" value="1"/>
</dbReference>
<evidence type="ECO:0000256" key="2">
    <source>
        <dbReference type="ARBA" id="ARBA00022553"/>
    </source>
</evidence>
<feature type="domain" description="Ketosynthase family 3 (KS3)" evidence="9">
    <location>
        <begin position="87"/>
        <end position="451"/>
    </location>
</feature>
<dbReference type="InterPro" id="IPR032821">
    <property type="entry name" value="PKS_assoc"/>
</dbReference>
<evidence type="ECO:0000256" key="3">
    <source>
        <dbReference type="ARBA" id="ARBA00022679"/>
    </source>
</evidence>
<sequence length="2149" mass="233420">MEMGLDYSPVEEVSSGGGVTPASSSSADYTTSNEAPNAAMRAAGDRNDQETAMPQDSTGPTAGNEYEDAYTHGYKDGYTVAHVELKHQPIAIIGMSCRLPGSVSTPDEFWELLARSRTGFSDIPSSRFSDKRFFHPNPGKSGCTNARGGNFLTHDLNTFDAPFFGFTQQEAISLDPQQRLLLECTFEALESAGIPKHSVVGRDVGVFVGGSLPEREVDLFRDPDTIPMHQATGVHLNMSPEFWISYSMSRLFGEEGRSFAFDRRGTGYGRGEGCGMILLKPLEQAIKDNDPIRAVIVGTGLNQDGKTPGITMPNGSAQETLIRSIYSNAGIDPRDTGYVEAHGTGTRVGDPIEVGALQRVFGEGRNKRKPLYIGSVKSNIGIAGVIKTALMLERGFILPNYDFKYPNENIPFDKWGFKVATRQQPWPFGKKWASVNGFGFGGTNGHVVMTRGPLERKTMKEEVDTKTCERLFVLSANDKTSAEKAMSNLGVYLEQRPEVFQNDLLSNLAYTLGQRRSFHPWRIAITASSSVELVETLSSGKVAPCKQDAEALRMGWIFTGQGAQWWAMGRELYQQYPVYASAIELADAHLRAIGADFSLAHELGKEEDATQINAAFLSQPTCTAVQLALVNLLKSWGLQPAAVVGHSSGEIGAAYAAGFITFEDAMTIAYHRGRLVPILKKMYPSLNGCMMAVGASKEQVAPLLDQICPSLGQAKIACINSPASITISGDEPAVTELQTMLEGAYPGMFARKLQVDTAYHSHHMDLVAKQYMEALQGLEAPQPSPVRFYSSLLGRLAGSEDLDRTYWVQNLTCAVRFDEALQGMCQPLNEHKTGVNMLCELGPHAALQGPVKQTLKHIGGAAIKIPYTSALSRKKNAVTTTLAMAGLLFVKGATLDMGSINFSTPLDKPPQVLVDMPRYSWNHSSKFLHESRLTKIHKYHDAPRNDILGVLASYSNDTEPTWRNVVRLDDLPWLRQYQMQGVTMFPISGFLAMAVEAMAQKAMTAKTPWDDIEVQDLVVKSPIMLSEEELEMTIVLRGGSDSVDNVATYSFLIQSWSQTKGWSDNCTGTVSLVETKDNEVDGQRSQKYKRQQLYSKSVDISQAATECTSATRMYTQLSKIGVQYGELFQGLRQCHASSEGAVAHIVKTDTANEMPHHYETDYVLHPAFIEQLISLYWPVITAAGDVGTVHLPASIGRATISARALSNIEKPGSALQAICEPREMLSTTKSNSYNMFAVDSMGEPIITIESLSTSPIVELGSGTETIGPQELCYKLDWEPVSEEESTDTNGDAPSGFDADIVIVRGETELQHDLASAMTEHLEATLGAVVTQGSLEDIAPLAPGKLCLVLTELDRPLLATLSAPQFDALKMLLTTVQGAMWVVQGAYHNSSNSETNMISGLSRTLRSEGTLANFVTLDFDHQDSTHPLAFVQPITRVFHMTLGKAAKAEEKEFRLQGGKLFTPRVLDDDDMNAFVHEQVHPAPTEPARFCDTDRSLRASISTPGALDTLVFEDDERVRDALPDDCVDIAVRAVGLSTSDVENDERLGVECSGIILATGSNVPNLRVGDRVAAIAIGGCLSNVARVQSKFVFRAPSHMSFEGLATMPVAYCTALYALMNQARLAEGESILIHDAASVLGQAVLTLALAVGATVWVTVRTAEEKEMIMQHFSIPRDRIWFSGATHFAERIETMTKGTGVDIVFNALTDRRVLQATWASLARFGRFINVGRGQGTTLHVPSTTNATLYSIDFEAIAIHRPNVLHRALNDVARMVQYRQLHPFSNIASFDASGIAAALHNVAAPGNNGRSVVIFKDDDYVTAPRIKRSETLLRKDATYVLIGGTGGLGRSMATWMVQKGAQHIVLLSRSGTVRGTAAKEVQDLIDSGANIVVRSCDVSSQQDVNNLIHHGLSSLPPIRGVIHGAMVLDDVLFESMTHEQYTSVVTSKLHGARNFHTALSSTRNNLDFFILISSAAGAVGNRGQAAYAAANTFLNGFAQHLRSRGINACSLDLTAVSDAGYLAADAAKAAEVMRNLGSDTICLSQVLALVHAGIAGKLESCNGHPITGMRITEAVAERPFWQHDAKFSHLVKAADAANALNNGGEGGVVVPWSTKFRQCGSRDEAKEVVCAALVEKIAEVVSMEQSVGIIGEWKY</sequence>
<dbReference type="InterPro" id="IPR016039">
    <property type="entry name" value="Thiolase-like"/>
</dbReference>
<dbReference type="SMART" id="SM00822">
    <property type="entry name" value="PKS_KR"/>
    <property type="match status" value="1"/>
</dbReference>
<feature type="region of interest" description="N-terminal hotdog fold" evidence="7">
    <location>
        <begin position="945"/>
        <end position="1077"/>
    </location>
</feature>
<dbReference type="Pfam" id="PF16197">
    <property type="entry name" value="KAsynt_C_assoc"/>
    <property type="match status" value="1"/>
</dbReference>
<dbReference type="Pfam" id="PF08240">
    <property type="entry name" value="ADH_N"/>
    <property type="match status" value="1"/>
</dbReference>
<dbReference type="InterPro" id="IPR013968">
    <property type="entry name" value="PKS_KR"/>
</dbReference>
<dbReference type="InterPro" id="IPR049551">
    <property type="entry name" value="PKS_DH_C"/>
</dbReference>
<dbReference type="InterPro" id="IPR049552">
    <property type="entry name" value="PKS_DH_N"/>
</dbReference>
<dbReference type="InterPro" id="IPR020807">
    <property type="entry name" value="PKS_DH"/>
</dbReference>
<proteinExistence type="predicted"/>
<dbReference type="InterPro" id="IPR016036">
    <property type="entry name" value="Malonyl_transacylase_ACP-bd"/>
</dbReference>
<comment type="caution">
    <text evidence="11">The sequence shown here is derived from an EMBL/GenBank/DDBJ whole genome shotgun (WGS) entry which is preliminary data.</text>
</comment>
<dbReference type="Pfam" id="PF23114">
    <property type="entry name" value="NAD-bd_HRPKS_sdrA"/>
    <property type="match status" value="1"/>
</dbReference>
<dbReference type="SUPFAM" id="SSF50129">
    <property type="entry name" value="GroES-like"/>
    <property type="match status" value="1"/>
</dbReference>